<comment type="catalytic activity">
    <reaction evidence="12">
        <text>iodide(out) + 2 Na(+)(out) = iodide(in) + 2 Na(+)(in)</text>
        <dbReference type="Rhea" id="RHEA:71207"/>
        <dbReference type="ChEBI" id="CHEBI:16382"/>
        <dbReference type="ChEBI" id="CHEBI:29101"/>
    </reaction>
</comment>
<evidence type="ECO:0000256" key="8">
    <source>
        <dbReference type="ARBA" id="ARBA00023065"/>
    </source>
</evidence>
<evidence type="ECO:0000313" key="15">
    <source>
        <dbReference type="Proteomes" id="UP000085678"/>
    </source>
</evidence>
<keyword evidence="10" id="KW-0325">Glycoprotein</keyword>
<evidence type="ECO:0000313" key="16">
    <source>
        <dbReference type="RefSeq" id="XP_013420280.1"/>
    </source>
</evidence>
<dbReference type="GO" id="GO:0015293">
    <property type="term" value="F:symporter activity"/>
    <property type="evidence" value="ECO:0007669"/>
    <property type="project" value="TreeGrafter"/>
</dbReference>
<evidence type="ECO:0000256" key="11">
    <source>
        <dbReference type="ARBA" id="ARBA00023201"/>
    </source>
</evidence>
<keyword evidence="9 14" id="KW-0472">Membrane</keyword>
<feature type="transmembrane region" description="Helical" evidence="14">
    <location>
        <begin position="381"/>
        <end position="401"/>
    </location>
</feature>
<keyword evidence="3" id="KW-0813">Transport</keyword>
<feature type="transmembrane region" description="Helical" evidence="14">
    <location>
        <begin position="413"/>
        <end position="432"/>
    </location>
</feature>
<feature type="transmembrane region" description="Helical" evidence="14">
    <location>
        <begin position="275"/>
        <end position="300"/>
    </location>
</feature>
<dbReference type="PANTHER" id="PTHR42985">
    <property type="entry name" value="SODIUM-COUPLED MONOCARBOXYLATE TRANSPORTER"/>
    <property type="match status" value="1"/>
</dbReference>
<dbReference type="NCBIfam" id="TIGR00813">
    <property type="entry name" value="sss"/>
    <property type="match status" value="1"/>
</dbReference>
<dbReference type="InterPro" id="IPR038377">
    <property type="entry name" value="Na/Glc_symporter_sf"/>
</dbReference>
<dbReference type="GO" id="GO:0098660">
    <property type="term" value="P:inorganic ion transmembrane transport"/>
    <property type="evidence" value="ECO:0007669"/>
    <property type="project" value="UniProtKB-ARBA"/>
</dbReference>
<feature type="transmembrane region" description="Helical" evidence="14">
    <location>
        <begin position="155"/>
        <end position="172"/>
    </location>
</feature>
<keyword evidence="5 14" id="KW-0812">Transmembrane</keyword>
<dbReference type="PROSITE" id="PS50283">
    <property type="entry name" value="NA_SOLUT_SYMP_3"/>
    <property type="match status" value="1"/>
</dbReference>
<keyword evidence="11" id="KW-0739">Sodium transport</keyword>
<comment type="subcellular location">
    <subcellularLocation>
        <location evidence="1">Cell membrane</location>
        <topology evidence="1">Multi-pass membrane protein</topology>
    </subcellularLocation>
</comment>
<dbReference type="InterPro" id="IPR018212">
    <property type="entry name" value="Na/solute_symporter_CS"/>
</dbReference>
<sequence>MGGLVAADYIVFGVLMFMSAAIGIFYSLVGGRQKTTKEYLLANRQMGLVPIALSLLVSFQSAIMILGYTAEIYLHGVIFWMTNVGVAIAIFLTGLAIVPFYRPLNLTSSFEYLERRFQSKAVSRVGSFMGLLGGILYMGTATYAPSTAVEAVTGFPLWMSILIASIVSTFYTSIGGMKAVLWTDVFQFLVMEAGIFAVLGKGLSVAGGIENVWNTVHDGGRMEVLILDPNPTTRHTFWGVVIGSAFTWFGVYATNQASIQRISTAKSKTQARWAVFLNIPGLLSLSIPVCLLGMIVYTYYTQLACDPMQSQENINSGNQMLSLFVSQIFESNPGVSGLFLATLFSGALSSNSSTMNGSAAIIWEDYFKPHFGHWPDWKQTLFTKTVVVIVGVLGMLVAFLCMTVGGPVTQISLSFGGATAGPLAGLFLLGGLFPWANWIGACAGALSSFGLLFWISIGAYVTKIKSYNPPVEPVPISGCHFTAENVTFDNVTSYMTSYMTSTGALETTSMGYLNGTESHGAEYTLTGLEYLYAISYMWYGCIGILLTLLVGMIVSLITGPTHPSDVEELYILPGYRRLFYGKSSKMLDFEKSDEICVGKKYEDVMLETFIERDSQVKSPCDQDKSRKDSG</sequence>
<dbReference type="InParanoid" id="A0A1S3KCB9"/>
<evidence type="ECO:0000256" key="9">
    <source>
        <dbReference type="ARBA" id="ARBA00023136"/>
    </source>
</evidence>
<evidence type="ECO:0000256" key="10">
    <source>
        <dbReference type="ARBA" id="ARBA00023180"/>
    </source>
</evidence>
<proteinExistence type="inferred from homology"/>
<evidence type="ECO:0000256" key="14">
    <source>
        <dbReference type="SAM" id="Phobius"/>
    </source>
</evidence>
<name>A0A1S3KCB9_LINAN</name>
<dbReference type="InterPro" id="IPR001734">
    <property type="entry name" value="Na/solute_symporter"/>
</dbReference>
<feature type="transmembrane region" description="Helical" evidence="14">
    <location>
        <begin position="76"/>
        <end position="101"/>
    </location>
</feature>
<feature type="transmembrane region" description="Helical" evidence="14">
    <location>
        <begin position="121"/>
        <end position="143"/>
    </location>
</feature>
<dbReference type="GO" id="GO:0005886">
    <property type="term" value="C:plasma membrane"/>
    <property type="evidence" value="ECO:0007669"/>
    <property type="project" value="UniProtKB-SubCell"/>
</dbReference>
<dbReference type="Pfam" id="PF00474">
    <property type="entry name" value="SSF"/>
    <property type="match status" value="1"/>
</dbReference>
<evidence type="ECO:0000256" key="7">
    <source>
        <dbReference type="ARBA" id="ARBA00023053"/>
    </source>
</evidence>
<feature type="transmembrane region" description="Helical" evidence="14">
    <location>
        <begin position="235"/>
        <end position="254"/>
    </location>
</feature>
<dbReference type="Gene3D" id="1.20.1730.10">
    <property type="entry name" value="Sodium/glucose cotransporter"/>
    <property type="match status" value="1"/>
</dbReference>
<dbReference type="KEGG" id="lak:106180730"/>
<dbReference type="Proteomes" id="UP000085678">
    <property type="component" value="Unplaced"/>
</dbReference>
<keyword evidence="7" id="KW-0915">Sodium</keyword>
<evidence type="ECO:0000256" key="4">
    <source>
        <dbReference type="ARBA" id="ARBA00022475"/>
    </source>
</evidence>
<dbReference type="GO" id="GO:0015075">
    <property type="term" value="F:monoatomic ion transmembrane transporter activity"/>
    <property type="evidence" value="ECO:0007669"/>
    <property type="project" value="UniProtKB-ARBA"/>
</dbReference>
<evidence type="ECO:0000256" key="5">
    <source>
        <dbReference type="ARBA" id="ARBA00022692"/>
    </source>
</evidence>
<evidence type="ECO:0000256" key="13">
    <source>
        <dbReference type="RuleBase" id="RU362091"/>
    </source>
</evidence>
<keyword evidence="15" id="KW-1185">Reference proteome</keyword>
<dbReference type="RefSeq" id="XP_013420280.1">
    <property type="nucleotide sequence ID" value="XM_013564826.1"/>
</dbReference>
<evidence type="ECO:0000256" key="2">
    <source>
        <dbReference type="ARBA" id="ARBA00006434"/>
    </source>
</evidence>
<feature type="transmembrane region" description="Helical" evidence="14">
    <location>
        <begin position="48"/>
        <end position="70"/>
    </location>
</feature>
<feature type="transmembrane region" description="Helical" evidence="14">
    <location>
        <begin position="6"/>
        <end position="28"/>
    </location>
</feature>
<feature type="transmembrane region" description="Helical" evidence="14">
    <location>
        <begin position="536"/>
        <end position="557"/>
    </location>
</feature>
<feature type="transmembrane region" description="Helical" evidence="14">
    <location>
        <begin position="438"/>
        <end position="461"/>
    </location>
</feature>
<keyword evidence="4" id="KW-1003">Cell membrane</keyword>
<reference evidence="16" key="1">
    <citation type="journal article" date="2015" name="Nat. Commun.">
        <title>The Lingula genome provides insights into brachiopod evolution and the origin of phosphate biomineralization.</title>
        <authorList>
            <person name="Luo Y.J."/>
            <person name="Takeuchi T."/>
            <person name="Koyanagi R."/>
            <person name="Yamada L."/>
            <person name="Kanda M."/>
            <person name="Khalturina M."/>
            <person name="Fujie M."/>
            <person name="Yamasaki S.I."/>
            <person name="Endo K."/>
            <person name="Satoh N."/>
        </authorList>
    </citation>
    <scope>NUCLEOTIDE SEQUENCE</scope>
</reference>
<protein>
    <submittedName>
        <fullName evidence="16">Sodium-coupled monocarboxylate transporter 1 isoform X1</fullName>
    </submittedName>
</protein>
<dbReference type="GeneID" id="106180730"/>
<dbReference type="InterPro" id="IPR051163">
    <property type="entry name" value="Sodium:Solute_Symporter_SSF"/>
</dbReference>
<reference evidence="16" key="2">
    <citation type="submission" date="2025-08" db="UniProtKB">
        <authorList>
            <consortium name="RefSeq"/>
        </authorList>
    </citation>
    <scope>IDENTIFICATION</scope>
</reference>
<dbReference type="AlphaFoldDB" id="A0A1S3KCB9"/>
<accession>A0A1S3KCB9</accession>
<organism evidence="15 16">
    <name type="scientific">Lingula anatina</name>
    <name type="common">Brachiopod</name>
    <name type="synonym">Lingula unguis</name>
    <dbReference type="NCBI Taxonomy" id="7574"/>
    <lineage>
        <taxon>Eukaryota</taxon>
        <taxon>Metazoa</taxon>
        <taxon>Spiralia</taxon>
        <taxon>Lophotrochozoa</taxon>
        <taxon>Brachiopoda</taxon>
        <taxon>Linguliformea</taxon>
        <taxon>Lingulata</taxon>
        <taxon>Lingulida</taxon>
        <taxon>Linguloidea</taxon>
        <taxon>Lingulidae</taxon>
        <taxon>Lingula</taxon>
    </lineage>
</organism>
<keyword evidence="6 14" id="KW-1133">Transmembrane helix</keyword>
<dbReference type="PANTHER" id="PTHR42985:SF40">
    <property type="entry name" value="LD47995P-RELATED"/>
    <property type="match status" value="1"/>
</dbReference>
<dbReference type="OrthoDB" id="6142122at2759"/>
<keyword evidence="8" id="KW-0406">Ion transport</keyword>
<evidence type="ECO:0000256" key="6">
    <source>
        <dbReference type="ARBA" id="ARBA00022989"/>
    </source>
</evidence>
<evidence type="ECO:0000256" key="3">
    <source>
        <dbReference type="ARBA" id="ARBA00022448"/>
    </source>
</evidence>
<evidence type="ECO:0000256" key="12">
    <source>
        <dbReference type="ARBA" id="ARBA00036099"/>
    </source>
</evidence>
<dbReference type="CDD" id="cd11492">
    <property type="entry name" value="SLC5sbd_NIS-SMVT"/>
    <property type="match status" value="1"/>
</dbReference>
<evidence type="ECO:0000256" key="1">
    <source>
        <dbReference type="ARBA" id="ARBA00004651"/>
    </source>
</evidence>
<feature type="transmembrane region" description="Helical" evidence="14">
    <location>
        <begin position="179"/>
        <end position="199"/>
    </location>
</feature>
<gene>
    <name evidence="16" type="primary">LOC106180730</name>
</gene>
<dbReference type="PROSITE" id="PS00456">
    <property type="entry name" value="NA_SOLUT_SYMP_1"/>
    <property type="match status" value="1"/>
</dbReference>
<comment type="similarity">
    <text evidence="2 13">Belongs to the sodium:solute symporter (SSF) (TC 2.A.21) family.</text>
</comment>
<dbReference type="GO" id="GO:0006814">
    <property type="term" value="P:sodium ion transport"/>
    <property type="evidence" value="ECO:0007669"/>
    <property type="project" value="UniProtKB-KW"/>
</dbReference>